<feature type="domain" description="DUF8054" evidence="2">
    <location>
        <begin position="6"/>
        <end position="84"/>
    </location>
</feature>
<dbReference type="InterPro" id="IPR058675">
    <property type="entry name" value="DUF8054_C"/>
</dbReference>
<feature type="domain" description="DUF8054" evidence="3">
    <location>
        <begin position="238"/>
        <end position="277"/>
    </location>
</feature>
<evidence type="ECO:0000259" key="3">
    <source>
        <dbReference type="Pfam" id="PF26237"/>
    </source>
</evidence>
<evidence type="ECO:0000313" key="6">
    <source>
        <dbReference type="Proteomes" id="UP001596461"/>
    </source>
</evidence>
<dbReference type="Pfam" id="PF26238">
    <property type="entry name" value="DUF8054_M"/>
    <property type="match status" value="1"/>
</dbReference>
<sequence>MKQMLTRYRDPEYTGANRCLPCTIGNLLISAVISAAVAAVSTIGGAIVFVGASAVIYFKGYLIPGTPTLTERYFPTWLLEIFGKGPTTAEGLATADEDDEAAVIGPHQSSDGSVDLEQFLIEYDLVEATSTGEDLQLTQAFNEEWQFEMDRVYDENLSAKQVAAAFHIDDISETTVIEQEGTYSLTTDGSSIGRWPSRAALVADVAAAHLLARRVDTWGEYSTQSRGVILNGLRVFLQRCPGSGGAVTLREETVESCCTSQQVIAATCEETGERILEQPL</sequence>
<protein>
    <submittedName>
        <fullName evidence="5">Uncharacterized protein</fullName>
    </submittedName>
</protein>
<dbReference type="InterPro" id="IPR058674">
    <property type="entry name" value="DUF8054_N"/>
</dbReference>
<name>A0ABD5WBJ5_9EURY</name>
<evidence type="ECO:0000313" key="5">
    <source>
        <dbReference type="EMBL" id="MFC7070656.1"/>
    </source>
</evidence>
<gene>
    <name evidence="5" type="ORF">ACFQL9_13460</name>
</gene>
<accession>A0ABD5WBJ5</accession>
<organism evidence="5 6">
    <name type="scientific">Halobaculum lipolyticum</name>
    <dbReference type="NCBI Taxonomy" id="3032001"/>
    <lineage>
        <taxon>Archaea</taxon>
        <taxon>Methanobacteriati</taxon>
        <taxon>Methanobacteriota</taxon>
        <taxon>Stenosarchaea group</taxon>
        <taxon>Halobacteria</taxon>
        <taxon>Halobacteriales</taxon>
        <taxon>Haloferacaceae</taxon>
        <taxon>Halobaculum</taxon>
    </lineage>
</organism>
<keyword evidence="1" id="KW-0472">Membrane</keyword>
<dbReference type="RefSeq" id="WP_390210939.1">
    <property type="nucleotide sequence ID" value="NZ_JBHTAH010000012.1"/>
</dbReference>
<dbReference type="Proteomes" id="UP001596461">
    <property type="component" value="Unassembled WGS sequence"/>
</dbReference>
<keyword evidence="1" id="KW-0812">Transmembrane</keyword>
<proteinExistence type="predicted"/>
<feature type="domain" description="DUF8054" evidence="4">
    <location>
        <begin position="115"/>
        <end position="235"/>
    </location>
</feature>
<evidence type="ECO:0000256" key="1">
    <source>
        <dbReference type="SAM" id="Phobius"/>
    </source>
</evidence>
<keyword evidence="6" id="KW-1185">Reference proteome</keyword>
<dbReference type="EMBL" id="JBHTAH010000012">
    <property type="protein sequence ID" value="MFC7070656.1"/>
    <property type="molecule type" value="Genomic_DNA"/>
</dbReference>
<dbReference type="Pfam" id="PF26237">
    <property type="entry name" value="DUF8054_C"/>
    <property type="match status" value="1"/>
</dbReference>
<comment type="caution">
    <text evidence="5">The sequence shown here is derived from an EMBL/GenBank/DDBJ whole genome shotgun (WGS) entry which is preliminary data.</text>
</comment>
<evidence type="ECO:0000259" key="4">
    <source>
        <dbReference type="Pfam" id="PF26238"/>
    </source>
</evidence>
<feature type="transmembrane region" description="Helical" evidence="1">
    <location>
        <begin position="27"/>
        <end position="58"/>
    </location>
</feature>
<evidence type="ECO:0000259" key="2">
    <source>
        <dbReference type="Pfam" id="PF26236"/>
    </source>
</evidence>
<reference evidence="5 6" key="1">
    <citation type="journal article" date="2019" name="Int. J. Syst. Evol. Microbiol.">
        <title>The Global Catalogue of Microorganisms (GCM) 10K type strain sequencing project: providing services to taxonomists for standard genome sequencing and annotation.</title>
        <authorList>
            <consortium name="The Broad Institute Genomics Platform"/>
            <consortium name="The Broad Institute Genome Sequencing Center for Infectious Disease"/>
            <person name="Wu L."/>
            <person name="Ma J."/>
        </authorList>
    </citation>
    <scope>NUCLEOTIDE SEQUENCE [LARGE SCALE GENOMIC DNA]</scope>
    <source>
        <strain evidence="5 6">DT31</strain>
    </source>
</reference>
<dbReference type="Pfam" id="PF26236">
    <property type="entry name" value="DUF8054_N"/>
    <property type="match status" value="1"/>
</dbReference>
<keyword evidence="1" id="KW-1133">Transmembrane helix</keyword>
<dbReference type="InterPro" id="IPR058775">
    <property type="entry name" value="DUF8054_M"/>
</dbReference>
<dbReference type="AlphaFoldDB" id="A0ABD5WBJ5"/>